<evidence type="ECO:0000313" key="2">
    <source>
        <dbReference type="EMBL" id="KDO29049.1"/>
    </source>
</evidence>
<dbReference type="OMA" id="PWPYLIS"/>
<sequence>MQLLGLYSLFSALGYVDARLNAWTPTACDIFTSGYQFTLFNKKFGYWNFDEPSSGLGLADEEPDGTFWLKVGDTHHLAPNPDATAYFFRTVTIVSDEAAVDSTFGPVLSNRRWSCRPMGPGTVALIDYNGYSPKPTPYHSESDSPWPYLISAPVDVLLGPSPDQTFMIDRYA</sequence>
<dbReference type="GeneID" id="24128469"/>
<proteinExistence type="predicted"/>
<keyword evidence="3" id="KW-1185">Reference proteome</keyword>
<dbReference type="Proteomes" id="UP000030745">
    <property type="component" value="Unassembled WGS sequence"/>
</dbReference>
<gene>
    <name evidence="2" type="ORF">SPRG_06104</name>
</gene>
<protein>
    <submittedName>
        <fullName evidence="2">Uncharacterized protein</fullName>
    </submittedName>
</protein>
<dbReference type="AlphaFoldDB" id="A0A067CE64"/>
<dbReference type="KEGG" id="spar:SPRG_06104"/>
<accession>A0A067CE64</accession>
<name>A0A067CE64_SAPPC</name>
<feature type="chain" id="PRO_5001634425" evidence="1">
    <location>
        <begin position="19"/>
        <end position="172"/>
    </location>
</feature>
<keyword evidence="1" id="KW-0732">Signal</keyword>
<evidence type="ECO:0000313" key="3">
    <source>
        <dbReference type="Proteomes" id="UP000030745"/>
    </source>
</evidence>
<dbReference type="RefSeq" id="XP_012200219.1">
    <property type="nucleotide sequence ID" value="XM_012344829.1"/>
</dbReference>
<evidence type="ECO:0000256" key="1">
    <source>
        <dbReference type="SAM" id="SignalP"/>
    </source>
</evidence>
<reference evidence="2 3" key="1">
    <citation type="journal article" date="2013" name="PLoS Genet.">
        <title>Distinctive expansion of potential virulence genes in the genome of the oomycete fish pathogen Saprolegnia parasitica.</title>
        <authorList>
            <person name="Jiang R.H."/>
            <person name="de Bruijn I."/>
            <person name="Haas B.J."/>
            <person name="Belmonte R."/>
            <person name="Lobach L."/>
            <person name="Christie J."/>
            <person name="van den Ackerveken G."/>
            <person name="Bottin A."/>
            <person name="Bulone V."/>
            <person name="Diaz-Moreno S.M."/>
            <person name="Dumas B."/>
            <person name="Fan L."/>
            <person name="Gaulin E."/>
            <person name="Govers F."/>
            <person name="Grenville-Briggs L.J."/>
            <person name="Horner N.R."/>
            <person name="Levin J.Z."/>
            <person name="Mammella M."/>
            <person name="Meijer H.J."/>
            <person name="Morris P."/>
            <person name="Nusbaum C."/>
            <person name="Oome S."/>
            <person name="Phillips A.J."/>
            <person name="van Rooyen D."/>
            <person name="Rzeszutek E."/>
            <person name="Saraiva M."/>
            <person name="Secombes C.J."/>
            <person name="Seidl M.F."/>
            <person name="Snel B."/>
            <person name="Stassen J.H."/>
            <person name="Sykes S."/>
            <person name="Tripathy S."/>
            <person name="van den Berg H."/>
            <person name="Vega-Arreguin J.C."/>
            <person name="Wawra S."/>
            <person name="Young S.K."/>
            <person name="Zeng Q."/>
            <person name="Dieguez-Uribeondo J."/>
            <person name="Russ C."/>
            <person name="Tyler B.M."/>
            <person name="van West P."/>
        </authorList>
    </citation>
    <scope>NUCLEOTIDE SEQUENCE [LARGE SCALE GENOMIC DNA]</scope>
    <source>
        <strain evidence="2 3">CBS 223.65</strain>
    </source>
</reference>
<dbReference type="VEuPathDB" id="FungiDB:SPRG_06104"/>
<organism evidence="2 3">
    <name type="scientific">Saprolegnia parasitica (strain CBS 223.65)</name>
    <dbReference type="NCBI Taxonomy" id="695850"/>
    <lineage>
        <taxon>Eukaryota</taxon>
        <taxon>Sar</taxon>
        <taxon>Stramenopiles</taxon>
        <taxon>Oomycota</taxon>
        <taxon>Saprolegniomycetes</taxon>
        <taxon>Saprolegniales</taxon>
        <taxon>Saprolegniaceae</taxon>
        <taxon>Saprolegnia</taxon>
    </lineage>
</organism>
<feature type="signal peptide" evidence="1">
    <location>
        <begin position="1"/>
        <end position="18"/>
    </location>
</feature>
<dbReference type="EMBL" id="KK583208">
    <property type="protein sequence ID" value="KDO29049.1"/>
    <property type="molecule type" value="Genomic_DNA"/>
</dbReference>
<dbReference type="OrthoDB" id="10327402at2759"/>